<dbReference type="Gene3D" id="1.10.630.10">
    <property type="entry name" value="Cytochrome P450"/>
    <property type="match status" value="1"/>
</dbReference>
<dbReference type="STRING" id="6669.E9FWR3"/>
<evidence type="ECO:0000256" key="6">
    <source>
        <dbReference type="ARBA" id="ARBA00023004"/>
    </source>
</evidence>
<dbReference type="GO" id="GO:0005789">
    <property type="term" value="C:endoplasmic reticulum membrane"/>
    <property type="evidence" value="ECO:0007669"/>
    <property type="project" value="UniProtKB-SubCell"/>
</dbReference>
<proteinExistence type="inferred from homology"/>
<evidence type="ECO:0000256" key="1">
    <source>
        <dbReference type="ARBA" id="ARBA00001971"/>
    </source>
</evidence>
<comment type="subcellular location">
    <subcellularLocation>
        <location evidence="2">Endoplasmic reticulum membrane</location>
    </subcellularLocation>
</comment>
<keyword evidence="13" id="KW-1185">Reference proteome</keyword>
<dbReference type="OMA" id="TSWACWN"/>
<dbReference type="OrthoDB" id="1470350at2759"/>
<evidence type="ECO:0000256" key="7">
    <source>
        <dbReference type="ARBA" id="ARBA00023033"/>
    </source>
</evidence>
<comment type="cofactor">
    <cofactor evidence="1 9">
        <name>heme</name>
        <dbReference type="ChEBI" id="CHEBI:30413"/>
    </cofactor>
</comment>
<evidence type="ECO:0000256" key="4">
    <source>
        <dbReference type="ARBA" id="ARBA00022617"/>
    </source>
</evidence>
<dbReference type="Proteomes" id="UP000000305">
    <property type="component" value="Unassembled WGS sequence"/>
</dbReference>
<dbReference type="GO" id="GO:0004497">
    <property type="term" value="F:monooxygenase activity"/>
    <property type="evidence" value="ECO:0007669"/>
    <property type="project" value="UniProtKB-KW"/>
</dbReference>
<evidence type="ECO:0000256" key="2">
    <source>
        <dbReference type="ARBA" id="ARBA00004586"/>
    </source>
</evidence>
<dbReference type="GO" id="GO:0005506">
    <property type="term" value="F:iron ion binding"/>
    <property type="evidence" value="ECO:0007669"/>
    <property type="project" value="InterPro"/>
</dbReference>
<evidence type="ECO:0008006" key="14">
    <source>
        <dbReference type="Google" id="ProtNLM"/>
    </source>
</evidence>
<keyword evidence="10" id="KW-0560">Oxidoreductase</keyword>
<evidence type="ECO:0000256" key="5">
    <source>
        <dbReference type="ARBA" id="ARBA00022824"/>
    </source>
</evidence>
<keyword evidence="11" id="KW-0812">Transmembrane</keyword>
<dbReference type="PROSITE" id="PS00086">
    <property type="entry name" value="CYTOCHROME_P450"/>
    <property type="match status" value="1"/>
</dbReference>
<keyword evidence="6 9" id="KW-0408">Iron</keyword>
<dbReference type="InParanoid" id="E9FWR3"/>
<name>E9FWR3_DAPPU</name>
<dbReference type="HOGENOM" id="CLU_001570_5_1_1"/>
<keyword evidence="7 10" id="KW-0503">Monooxygenase</keyword>
<dbReference type="GO" id="GO:0016705">
    <property type="term" value="F:oxidoreductase activity, acting on paired donors, with incorporation or reduction of molecular oxygen"/>
    <property type="evidence" value="ECO:0007669"/>
    <property type="project" value="InterPro"/>
</dbReference>
<keyword evidence="11" id="KW-1133">Transmembrane helix</keyword>
<dbReference type="KEGG" id="dpx:DAPPUDRAFT_311383"/>
<reference evidence="12 13" key="1">
    <citation type="journal article" date="2011" name="Science">
        <title>The ecoresponsive genome of Daphnia pulex.</title>
        <authorList>
            <person name="Colbourne J.K."/>
            <person name="Pfrender M.E."/>
            <person name="Gilbert D."/>
            <person name="Thomas W.K."/>
            <person name="Tucker A."/>
            <person name="Oakley T.H."/>
            <person name="Tokishita S."/>
            <person name="Aerts A."/>
            <person name="Arnold G.J."/>
            <person name="Basu M.K."/>
            <person name="Bauer D.J."/>
            <person name="Caceres C.E."/>
            <person name="Carmel L."/>
            <person name="Casola C."/>
            <person name="Choi J.H."/>
            <person name="Detter J.C."/>
            <person name="Dong Q."/>
            <person name="Dusheyko S."/>
            <person name="Eads B.D."/>
            <person name="Frohlich T."/>
            <person name="Geiler-Samerotte K.A."/>
            <person name="Gerlach D."/>
            <person name="Hatcher P."/>
            <person name="Jogdeo S."/>
            <person name="Krijgsveld J."/>
            <person name="Kriventseva E.V."/>
            <person name="Kultz D."/>
            <person name="Laforsch C."/>
            <person name="Lindquist E."/>
            <person name="Lopez J."/>
            <person name="Manak J.R."/>
            <person name="Muller J."/>
            <person name="Pangilinan J."/>
            <person name="Patwardhan R.P."/>
            <person name="Pitluck S."/>
            <person name="Pritham E.J."/>
            <person name="Rechtsteiner A."/>
            <person name="Rho M."/>
            <person name="Rogozin I.B."/>
            <person name="Sakarya O."/>
            <person name="Salamov A."/>
            <person name="Schaack S."/>
            <person name="Shapiro H."/>
            <person name="Shiga Y."/>
            <person name="Skalitzky C."/>
            <person name="Smith Z."/>
            <person name="Souvorov A."/>
            <person name="Sung W."/>
            <person name="Tang Z."/>
            <person name="Tsuchiya D."/>
            <person name="Tu H."/>
            <person name="Vos H."/>
            <person name="Wang M."/>
            <person name="Wolf Y.I."/>
            <person name="Yamagata H."/>
            <person name="Yamada T."/>
            <person name="Ye Y."/>
            <person name="Shaw J.R."/>
            <person name="Andrews J."/>
            <person name="Crease T.J."/>
            <person name="Tang H."/>
            <person name="Lucas S.M."/>
            <person name="Robertson H.M."/>
            <person name="Bork P."/>
            <person name="Koonin E.V."/>
            <person name="Zdobnov E.M."/>
            <person name="Grigoriev I.V."/>
            <person name="Lynch M."/>
            <person name="Boore J.L."/>
        </authorList>
    </citation>
    <scope>NUCLEOTIDE SEQUENCE [LARGE SCALE GENOMIC DNA]</scope>
</reference>
<dbReference type="EMBL" id="GL732526">
    <property type="protein sequence ID" value="EFX88391.1"/>
    <property type="molecule type" value="Genomic_DNA"/>
</dbReference>
<organism evidence="12 13">
    <name type="scientific">Daphnia pulex</name>
    <name type="common">Water flea</name>
    <dbReference type="NCBI Taxonomy" id="6669"/>
    <lineage>
        <taxon>Eukaryota</taxon>
        <taxon>Metazoa</taxon>
        <taxon>Ecdysozoa</taxon>
        <taxon>Arthropoda</taxon>
        <taxon>Crustacea</taxon>
        <taxon>Branchiopoda</taxon>
        <taxon>Diplostraca</taxon>
        <taxon>Cladocera</taxon>
        <taxon>Anomopoda</taxon>
        <taxon>Daphniidae</taxon>
        <taxon>Daphnia</taxon>
    </lineage>
</organism>
<keyword evidence="9 10" id="KW-0479">Metal-binding</keyword>
<dbReference type="InterPro" id="IPR036396">
    <property type="entry name" value="Cyt_P450_sf"/>
</dbReference>
<dbReference type="Pfam" id="PF00067">
    <property type="entry name" value="p450"/>
    <property type="match status" value="1"/>
</dbReference>
<dbReference type="InterPro" id="IPR017972">
    <property type="entry name" value="Cyt_P450_CS"/>
</dbReference>
<comment type="similarity">
    <text evidence="3 10">Belongs to the cytochrome P450 family.</text>
</comment>
<feature type="transmembrane region" description="Helical" evidence="11">
    <location>
        <begin position="63"/>
        <end position="82"/>
    </location>
</feature>
<evidence type="ECO:0000256" key="11">
    <source>
        <dbReference type="SAM" id="Phobius"/>
    </source>
</evidence>
<keyword evidence="4 9" id="KW-0349">Heme</keyword>
<dbReference type="InterPro" id="IPR050196">
    <property type="entry name" value="Cytochrome_P450_Monoox"/>
</dbReference>
<dbReference type="eggNOG" id="KOG0157">
    <property type="taxonomic scope" value="Eukaryota"/>
</dbReference>
<evidence type="ECO:0000313" key="12">
    <source>
        <dbReference type="EMBL" id="EFX88391.1"/>
    </source>
</evidence>
<dbReference type="PANTHER" id="PTHR24291">
    <property type="entry name" value="CYTOCHROME P450 FAMILY 4"/>
    <property type="match status" value="1"/>
</dbReference>
<accession>E9FWR3</accession>
<dbReference type="PRINTS" id="PR00385">
    <property type="entry name" value="P450"/>
</dbReference>
<evidence type="ECO:0000256" key="9">
    <source>
        <dbReference type="PIRSR" id="PIRSR602401-1"/>
    </source>
</evidence>
<keyword evidence="8 11" id="KW-0472">Membrane</keyword>
<dbReference type="PANTHER" id="PTHR24291:SF189">
    <property type="entry name" value="CYTOCHROME P450 4C3-RELATED"/>
    <property type="match status" value="1"/>
</dbReference>
<dbReference type="CDD" id="cd20628">
    <property type="entry name" value="CYP4"/>
    <property type="match status" value="1"/>
</dbReference>
<dbReference type="SUPFAM" id="SSF48264">
    <property type="entry name" value="Cytochrome P450"/>
    <property type="match status" value="1"/>
</dbReference>
<evidence type="ECO:0000256" key="3">
    <source>
        <dbReference type="ARBA" id="ARBA00010617"/>
    </source>
</evidence>
<keyword evidence="5" id="KW-0256">Endoplasmic reticulum</keyword>
<evidence type="ECO:0000313" key="13">
    <source>
        <dbReference type="Proteomes" id="UP000000305"/>
    </source>
</evidence>
<dbReference type="AlphaFoldDB" id="E9FWR3"/>
<dbReference type="InterPro" id="IPR002401">
    <property type="entry name" value="Cyt_P450_E_grp-I"/>
</dbReference>
<feature type="binding site" description="axial binding residue" evidence="9">
    <location>
        <position position="510"/>
    </location>
    <ligand>
        <name>heme</name>
        <dbReference type="ChEBI" id="CHEBI:30413"/>
    </ligand>
    <ligandPart>
        <name>Fe</name>
        <dbReference type="ChEBI" id="CHEBI:18248"/>
    </ligandPart>
</feature>
<gene>
    <name evidence="12" type="ORF">DAPPUDRAFT_311383</name>
</gene>
<evidence type="ECO:0000256" key="10">
    <source>
        <dbReference type="RuleBase" id="RU000461"/>
    </source>
</evidence>
<dbReference type="InterPro" id="IPR001128">
    <property type="entry name" value="Cyt_P450"/>
</dbReference>
<protein>
    <recommendedName>
        <fullName evidence="14">Cytochrome P450</fullName>
    </recommendedName>
</protein>
<dbReference type="GO" id="GO:0020037">
    <property type="term" value="F:heme binding"/>
    <property type="evidence" value="ECO:0007669"/>
    <property type="project" value="InterPro"/>
</dbReference>
<evidence type="ECO:0000256" key="8">
    <source>
        <dbReference type="ARBA" id="ARBA00023136"/>
    </source>
</evidence>
<sequence length="563" mass="64167">MIVTHRPELLAQWKCAVLHVCKCSLRDEDFRIQIPASTWEIGCLNNSLLDTLPGKQLEDLIDLMYSLLGLLLILAYTGWWIYIHTSPFHVAINRIPGPKYLPLIGNSLEMFGGLDHLISLFHVTFVEKYGEIYRAFAGRNCYVCISSPELLKDVFTSQKIIDKGVSYDQLAPWLGQGLLLSSGDLWRSRRKLLTPAFHFSILNTFVEVFNEQSRVLCGIIGDICQSFADGKSEMDVYPFLAKCSLDVICEVAMGTKINAQTDDSDYYKAVCRMGQVMITKFQKPWLENKRIFSLSALGKEHDQLLKTLHGFTEDIIRKRRKSFSYVSNNNEKNESGIKNRLPLLDLLLQASDDGKFLSDLDIRNEIDTFMFEGHDTVSSLMGWFLYCMAINPDCQENAWIELSGVFDNSERDCTQEDIPNLKYLECCIKETLRMYPSVPAFERTVQEDVQIGKYLIPAGCTLGCLTLATHRNPEVFPDPLVFNPERFFADEANGRHPYAYFPFSAGPRNCIGQRFALLELKIILSSLVRRFKFEFSSDAELLIPSHQITLKSLTGINLIVSRR</sequence>
<dbReference type="PRINTS" id="PR00463">
    <property type="entry name" value="EP450I"/>
</dbReference>